<reference evidence="1" key="1">
    <citation type="submission" date="2023-03" db="EMBL/GenBank/DDBJ databases">
        <title>Massive genome expansion in bonnet fungi (Mycena s.s.) driven by repeated elements and novel gene families across ecological guilds.</title>
        <authorList>
            <consortium name="Lawrence Berkeley National Laboratory"/>
            <person name="Harder C.B."/>
            <person name="Miyauchi S."/>
            <person name="Viragh M."/>
            <person name="Kuo A."/>
            <person name="Thoen E."/>
            <person name="Andreopoulos B."/>
            <person name="Lu D."/>
            <person name="Skrede I."/>
            <person name="Drula E."/>
            <person name="Henrissat B."/>
            <person name="Morin E."/>
            <person name="Kohler A."/>
            <person name="Barry K."/>
            <person name="LaButti K."/>
            <person name="Morin E."/>
            <person name="Salamov A."/>
            <person name="Lipzen A."/>
            <person name="Mereny Z."/>
            <person name="Hegedus B."/>
            <person name="Baldrian P."/>
            <person name="Stursova M."/>
            <person name="Weitz H."/>
            <person name="Taylor A."/>
            <person name="Grigoriev I.V."/>
            <person name="Nagy L.G."/>
            <person name="Martin F."/>
            <person name="Kauserud H."/>
        </authorList>
    </citation>
    <scope>NUCLEOTIDE SEQUENCE</scope>
    <source>
        <strain evidence="1">CBHHK182m</strain>
    </source>
</reference>
<dbReference type="SUPFAM" id="SSF48371">
    <property type="entry name" value="ARM repeat"/>
    <property type="match status" value="1"/>
</dbReference>
<dbReference type="InterPro" id="IPR016024">
    <property type="entry name" value="ARM-type_fold"/>
</dbReference>
<name>A0AAD7I6N2_9AGAR</name>
<organism evidence="1 2">
    <name type="scientific">Mycena metata</name>
    <dbReference type="NCBI Taxonomy" id="1033252"/>
    <lineage>
        <taxon>Eukaryota</taxon>
        <taxon>Fungi</taxon>
        <taxon>Dikarya</taxon>
        <taxon>Basidiomycota</taxon>
        <taxon>Agaricomycotina</taxon>
        <taxon>Agaricomycetes</taxon>
        <taxon>Agaricomycetidae</taxon>
        <taxon>Agaricales</taxon>
        <taxon>Marasmiineae</taxon>
        <taxon>Mycenaceae</taxon>
        <taxon>Mycena</taxon>
    </lineage>
</organism>
<dbReference type="EMBL" id="JARKIB010000122">
    <property type="protein sequence ID" value="KAJ7736258.1"/>
    <property type="molecule type" value="Genomic_DNA"/>
</dbReference>
<evidence type="ECO:0000313" key="1">
    <source>
        <dbReference type="EMBL" id="KAJ7736258.1"/>
    </source>
</evidence>
<dbReference type="Proteomes" id="UP001215598">
    <property type="component" value="Unassembled WGS sequence"/>
</dbReference>
<comment type="caution">
    <text evidence="1">The sequence shown here is derived from an EMBL/GenBank/DDBJ whole genome shotgun (WGS) entry which is preliminary data.</text>
</comment>
<proteinExistence type="predicted"/>
<sequence>MCATHRSFELTFSDRSLLGFVDGVCSALSQIARDLDGARAVIEAEALGTVIKLLKLRKARVRNGVPDYSVSSQSINRPGGRSLLLSRVHHWSLSWDVVSSAFFALWQIANELDGAKAVAKAGALNLVPELIESPAADVRTYMCLLLIRLARYNRVPPSA</sequence>
<accession>A0AAD7I6N2</accession>
<dbReference type="AlphaFoldDB" id="A0AAD7I6N2"/>
<gene>
    <name evidence="1" type="ORF">B0H16DRAFT_1730843</name>
</gene>
<protein>
    <submittedName>
        <fullName evidence="1">Uncharacterized protein</fullName>
    </submittedName>
</protein>
<dbReference type="Gene3D" id="1.25.10.10">
    <property type="entry name" value="Leucine-rich Repeat Variant"/>
    <property type="match status" value="1"/>
</dbReference>
<keyword evidence="2" id="KW-1185">Reference proteome</keyword>
<dbReference type="InterPro" id="IPR011989">
    <property type="entry name" value="ARM-like"/>
</dbReference>
<evidence type="ECO:0000313" key="2">
    <source>
        <dbReference type="Proteomes" id="UP001215598"/>
    </source>
</evidence>